<accession>A0ABU3WF62</accession>
<keyword evidence="3" id="KW-1185">Reference proteome</keyword>
<name>A0ABU3WF62_9GAMM</name>
<keyword evidence="1" id="KW-1133">Transmembrane helix</keyword>
<evidence type="ECO:0000313" key="2">
    <source>
        <dbReference type="EMBL" id="MDV2468952.1"/>
    </source>
</evidence>
<evidence type="ECO:0000313" key="3">
    <source>
        <dbReference type="Proteomes" id="UP001278188"/>
    </source>
</evidence>
<reference evidence="2 3" key="1">
    <citation type="submission" date="2023-06" db="EMBL/GenBank/DDBJ databases">
        <title>Genomic Analysis of Acinetobacter Strains Recovered from South Australian Aquatic Samples provides Insights into the Circulation of Antibiotic Resistance determinants in the Environment.</title>
        <authorList>
            <person name="Tobin L."/>
            <person name="Jarocki V.M."/>
            <person name="Kenyon J."/>
            <person name="Drigo B."/>
            <person name="Donner E."/>
            <person name="Djordjevic S.P."/>
            <person name="Hamidian M."/>
        </authorList>
    </citation>
    <scope>NUCLEOTIDE SEQUENCE [LARGE SCALE GENOMIC DNA]</scope>
    <source>
        <strain evidence="2 3">SAAc652</strain>
    </source>
</reference>
<protein>
    <recommendedName>
        <fullName evidence="4">DUF4044 domain-containing protein</fullName>
    </recommendedName>
</protein>
<keyword evidence="1" id="KW-0472">Membrane</keyword>
<proteinExistence type="predicted"/>
<dbReference type="RefSeq" id="WP_087512410.1">
    <property type="nucleotide sequence ID" value="NZ_CP032134.1"/>
</dbReference>
<feature type="transmembrane region" description="Helical" evidence="1">
    <location>
        <begin position="12"/>
        <end position="31"/>
    </location>
</feature>
<dbReference type="Proteomes" id="UP001278188">
    <property type="component" value="Unassembled WGS sequence"/>
</dbReference>
<organism evidence="2 3">
    <name type="scientific">Acinetobacter chinensis</name>
    <dbReference type="NCBI Taxonomy" id="2004650"/>
    <lineage>
        <taxon>Bacteria</taxon>
        <taxon>Pseudomonadati</taxon>
        <taxon>Pseudomonadota</taxon>
        <taxon>Gammaproteobacteria</taxon>
        <taxon>Moraxellales</taxon>
        <taxon>Moraxellaceae</taxon>
        <taxon>Acinetobacter</taxon>
    </lineage>
</organism>
<dbReference type="EMBL" id="JASVDY010000002">
    <property type="protein sequence ID" value="MDV2468952.1"/>
    <property type="molecule type" value="Genomic_DNA"/>
</dbReference>
<evidence type="ECO:0008006" key="4">
    <source>
        <dbReference type="Google" id="ProtNLM"/>
    </source>
</evidence>
<comment type="caution">
    <text evidence="2">The sequence shown here is derived from an EMBL/GenBank/DDBJ whole genome shotgun (WGS) entry which is preliminary data.</text>
</comment>
<evidence type="ECO:0000256" key="1">
    <source>
        <dbReference type="SAM" id="Phobius"/>
    </source>
</evidence>
<keyword evidence="1" id="KW-0812">Transmembrane</keyword>
<sequence>MKFFKKKNKTSFVFFIMILYSFIGVGLGYLLTEYFM</sequence>
<gene>
    <name evidence="2" type="ORF">QR674_08140</name>
</gene>